<evidence type="ECO:0000259" key="2">
    <source>
        <dbReference type="SMART" id="SM00867"/>
    </source>
</evidence>
<dbReference type="SUPFAM" id="SSF101874">
    <property type="entry name" value="YceI-like"/>
    <property type="match status" value="1"/>
</dbReference>
<sequence>MKKPLVIALAVAGALVIAVGGGIAFWALNDSAEDEFQLSETNGGANTSVTTAAAPKESVDEAEATTWKVAEGSQAGYRIDEVLRGLEKTATARTEDVAGSLTLKANTVSDVTVTVQTGTLTSDAALRDDRVRADYLQTDQFPEATFTLDGPLELPGEPTVGDPVSMEAEGTLKLHGVTKDVAVKLDAQLTAKDQLEVVGSTPIALADYKIEVPDISGIVKAAPNGTLEFKLQLTPA</sequence>
<evidence type="ECO:0000313" key="4">
    <source>
        <dbReference type="Proteomes" id="UP000018291"/>
    </source>
</evidence>
<dbReference type="SMART" id="SM00867">
    <property type="entry name" value="YceI"/>
    <property type="match status" value="1"/>
</dbReference>
<dbReference type="PANTHER" id="PTHR34406">
    <property type="entry name" value="PROTEIN YCEI"/>
    <property type="match status" value="1"/>
</dbReference>
<dbReference type="PANTHER" id="PTHR34406:SF1">
    <property type="entry name" value="PROTEIN YCEI"/>
    <property type="match status" value="1"/>
</dbReference>
<dbReference type="STRING" id="1229780.BN381_100137"/>
<dbReference type="AlphaFoldDB" id="R4YWE2"/>
<keyword evidence="4" id="KW-1185">Reference proteome</keyword>
<protein>
    <recommendedName>
        <fullName evidence="2">Lipid/polyisoprenoid-binding YceI-like domain-containing protein</fullName>
    </recommendedName>
</protein>
<proteinExistence type="inferred from homology"/>
<dbReference type="InterPro" id="IPR036761">
    <property type="entry name" value="TTHA0802/YceI-like_sf"/>
</dbReference>
<dbReference type="Pfam" id="PF04264">
    <property type="entry name" value="YceI"/>
    <property type="match status" value="1"/>
</dbReference>
<dbReference type="EMBL" id="CANL01000002">
    <property type="protein sequence ID" value="CCM62250.1"/>
    <property type="molecule type" value="Genomic_DNA"/>
</dbReference>
<dbReference type="Proteomes" id="UP000018291">
    <property type="component" value="Unassembled WGS sequence"/>
</dbReference>
<gene>
    <name evidence="3" type="ORF">BN381_100137</name>
</gene>
<dbReference type="HOGENOM" id="CLU_099007_0_0_11"/>
<feature type="domain" description="Lipid/polyisoprenoid-binding YceI-like" evidence="2">
    <location>
        <begin position="66"/>
        <end position="234"/>
    </location>
</feature>
<dbReference type="InterPro" id="IPR007372">
    <property type="entry name" value="Lipid/polyisoprenoid-bd_YceI"/>
</dbReference>
<evidence type="ECO:0000256" key="1">
    <source>
        <dbReference type="ARBA" id="ARBA00008812"/>
    </source>
</evidence>
<accession>R4YWE2</accession>
<organism evidence="3 4">
    <name type="scientific">Candidatus Neomicrothrix parvicella RN1</name>
    <dbReference type="NCBI Taxonomy" id="1229780"/>
    <lineage>
        <taxon>Bacteria</taxon>
        <taxon>Bacillati</taxon>
        <taxon>Actinomycetota</taxon>
        <taxon>Acidimicrobiia</taxon>
        <taxon>Acidimicrobiales</taxon>
        <taxon>Microthrixaceae</taxon>
        <taxon>Candidatus Neomicrothrix</taxon>
    </lineage>
</organism>
<dbReference type="eggNOG" id="COG2353">
    <property type="taxonomic scope" value="Bacteria"/>
</dbReference>
<dbReference type="RefSeq" id="WP_012223465.1">
    <property type="nucleotide sequence ID" value="NZ_HG422565.1"/>
</dbReference>
<reference evidence="3 4" key="1">
    <citation type="journal article" date="2013" name="ISME J.">
        <title>Metabolic model for the filamentous 'Candidatus Microthrix parvicella' based on genomic and metagenomic analyses.</title>
        <authorList>
            <person name="Jon McIlroy S."/>
            <person name="Kristiansen R."/>
            <person name="Albertsen M."/>
            <person name="Michael Karst S."/>
            <person name="Rossetti S."/>
            <person name="Lund Nielsen J."/>
            <person name="Tandoi V."/>
            <person name="James Seviour R."/>
            <person name="Nielsen P.H."/>
        </authorList>
    </citation>
    <scope>NUCLEOTIDE SEQUENCE [LARGE SCALE GENOMIC DNA]</scope>
    <source>
        <strain evidence="3 4">RN1</strain>
    </source>
</reference>
<comment type="caution">
    <text evidence="3">The sequence shown here is derived from an EMBL/GenBank/DDBJ whole genome shotgun (WGS) entry which is preliminary data.</text>
</comment>
<comment type="similarity">
    <text evidence="1">Belongs to the UPF0312 family.</text>
</comment>
<name>R4YWE2_9ACTN</name>
<dbReference type="Gene3D" id="2.40.128.110">
    <property type="entry name" value="Lipid/polyisoprenoid-binding, YceI-like"/>
    <property type="match status" value="1"/>
</dbReference>
<evidence type="ECO:0000313" key="3">
    <source>
        <dbReference type="EMBL" id="CCM62250.1"/>
    </source>
</evidence>